<accession>A0A4R1X8H6</accession>
<dbReference type="GO" id="GO:0003700">
    <property type="term" value="F:DNA-binding transcription factor activity"/>
    <property type="evidence" value="ECO:0007669"/>
    <property type="project" value="InterPro"/>
</dbReference>
<gene>
    <name evidence="6" type="ORF">EC844_1452</name>
</gene>
<organism evidence="6 7">
    <name type="scientific">Acinetobacter calcoaceticus</name>
    <dbReference type="NCBI Taxonomy" id="471"/>
    <lineage>
        <taxon>Bacteria</taxon>
        <taxon>Pseudomonadati</taxon>
        <taxon>Pseudomonadota</taxon>
        <taxon>Gammaproteobacteria</taxon>
        <taxon>Moraxellales</taxon>
        <taxon>Moraxellaceae</taxon>
        <taxon>Acinetobacter</taxon>
        <taxon>Acinetobacter calcoaceticus/baumannii complex</taxon>
    </lineage>
</organism>
<evidence type="ECO:0000313" key="7">
    <source>
        <dbReference type="Proteomes" id="UP000294963"/>
    </source>
</evidence>
<dbReference type="Gene3D" id="3.40.190.290">
    <property type="match status" value="1"/>
</dbReference>
<evidence type="ECO:0000256" key="4">
    <source>
        <dbReference type="ARBA" id="ARBA00023163"/>
    </source>
</evidence>
<dbReference type="Proteomes" id="UP000294963">
    <property type="component" value="Unassembled WGS sequence"/>
</dbReference>
<dbReference type="InterPro" id="IPR000847">
    <property type="entry name" value="LysR_HTH_N"/>
</dbReference>
<dbReference type="InterPro" id="IPR036390">
    <property type="entry name" value="WH_DNA-bd_sf"/>
</dbReference>
<keyword evidence="7" id="KW-1185">Reference proteome</keyword>
<dbReference type="InterPro" id="IPR036388">
    <property type="entry name" value="WH-like_DNA-bd_sf"/>
</dbReference>
<dbReference type="GO" id="GO:0000976">
    <property type="term" value="F:transcription cis-regulatory region binding"/>
    <property type="evidence" value="ECO:0007669"/>
    <property type="project" value="TreeGrafter"/>
</dbReference>
<dbReference type="Gene3D" id="1.10.10.10">
    <property type="entry name" value="Winged helix-like DNA-binding domain superfamily/Winged helix DNA-binding domain"/>
    <property type="match status" value="1"/>
</dbReference>
<dbReference type="OrthoDB" id="464481at2"/>
<dbReference type="SUPFAM" id="SSF53850">
    <property type="entry name" value="Periplasmic binding protein-like II"/>
    <property type="match status" value="1"/>
</dbReference>
<comment type="caution">
    <text evidence="6">The sequence shown here is derived from an EMBL/GenBank/DDBJ whole genome shotgun (WGS) entry which is preliminary data.</text>
</comment>
<dbReference type="Pfam" id="PF00126">
    <property type="entry name" value="HTH_1"/>
    <property type="match status" value="1"/>
</dbReference>
<evidence type="ECO:0000256" key="2">
    <source>
        <dbReference type="ARBA" id="ARBA00023015"/>
    </source>
</evidence>
<dbReference type="AlphaFoldDB" id="A0A4R1X8H6"/>
<feature type="domain" description="HTH lysR-type" evidence="5">
    <location>
        <begin position="1"/>
        <end position="57"/>
    </location>
</feature>
<keyword evidence="4" id="KW-0804">Transcription</keyword>
<evidence type="ECO:0000256" key="3">
    <source>
        <dbReference type="ARBA" id="ARBA00023125"/>
    </source>
</evidence>
<dbReference type="SUPFAM" id="SSF46785">
    <property type="entry name" value="Winged helix' DNA-binding domain"/>
    <property type="match status" value="1"/>
</dbReference>
<keyword evidence="3 6" id="KW-0238">DNA-binding</keyword>
<sequence length="304" mass="34359">MQLKSLEIFVTVVNQGSFSNAAQVLHTVQSNITSHIKKLELELGCELLSRQSPIKVTSAGAQLLHYAEQILQLHQQAKAAFSNQQFCAQIPLSIGSMETTAAFRLPEIFHAVLQQIPDFKFNLHTQPTRYLIDAVQNHELDCAFVANSIAIPQLFNQLVWRETLVLVAAKHAQVRFDLDDLHQLRFIAFRQGCSYRRSIEVLLQRYNLPASLIVEMGSLDGIMGCVSLGMGVSILPEAYVRHTRYINDLQIIALDDEIAHSHTYLIAAQPETWNSNLKHFINFIQQRVSMTPYQPQPRLDVANS</sequence>
<reference evidence="6 7" key="1">
    <citation type="submission" date="2019-03" db="EMBL/GenBank/DDBJ databases">
        <title>Genomic analyses of the natural microbiome of Caenorhabditis elegans.</title>
        <authorList>
            <person name="Samuel B."/>
        </authorList>
    </citation>
    <scope>NUCLEOTIDE SEQUENCE [LARGE SCALE GENOMIC DNA]</scope>
    <source>
        <strain evidence="6 7">JUb89</strain>
    </source>
</reference>
<dbReference type="PANTHER" id="PTHR30126:SF40">
    <property type="entry name" value="HTH-TYPE TRANSCRIPTIONAL REGULATOR GLTR"/>
    <property type="match status" value="1"/>
</dbReference>
<dbReference type="Pfam" id="PF03466">
    <property type="entry name" value="LysR_substrate"/>
    <property type="match status" value="1"/>
</dbReference>
<protein>
    <submittedName>
        <fullName evidence="6">DNA-binding transcriptional LysR family regulator</fullName>
    </submittedName>
</protein>
<dbReference type="PANTHER" id="PTHR30126">
    <property type="entry name" value="HTH-TYPE TRANSCRIPTIONAL REGULATOR"/>
    <property type="match status" value="1"/>
</dbReference>
<dbReference type="EMBL" id="SLVJ01000045">
    <property type="protein sequence ID" value="TCM59279.1"/>
    <property type="molecule type" value="Genomic_DNA"/>
</dbReference>
<dbReference type="FunFam" id="1.10.10.10:FF:000001">
    <property type="entry name" value="LysR family transcriptional regulator"/>
    <property type="match status" value="1"/>
</dbReference>
<evidence type="ECO:0000313" key="6">
    <source>
        <dbReference type="EMBL" id="TCM59279.1"/>
    </source>
</evidence>
<dbReference type="PROSITE" id="PS50931">
    <property type="entry name" value="HTH_LYSR"/>
    <property type="match status" value="1"/>
</dbReference>
<evidence type="ECO:0000256" key="1">
    <source>
        <dbReference type="ARBA" id="ARBA00009437"/>
    </source>
</evidence>
<keyword evidence="2" id="KW-0805">Transcription regulation</keyword>
<comment type="similarity">
    <text evidence="1">Belongs to the LysR transcriptional regulatory family.</text>
</comment>
<evidence type="ECO:0000259" key="5">
    <source>
        <dbReference type="PROSITE" id="PS50931"/>
    </source>
</evidence>
<dbReference type="InterPro" id="IPR005119">
    <property type="entry name" value="LysR_subst-bd"/>
</dbReference>
<name>A0A4R1X8H6_ACICA</name>
<proteinExistence type="inferred from homology"/>